<proteinExistence type="predicted"/>
<accession>A0A0F9PD00</accession>
<comment type="caution">
    <text evidence="2">The sequence shown here is derived from an EMBL/GenBank/DDBJ whole genome shotgun (WGS) entry which is preliminary data.</text>
</comment>
<reference evidence="2" key="1">
    <citation type="journal article" date="2015" name="Nature">
        <title>Complex archaea that bridge the gap between prokaryotes and eukaryotes.</title>
        <authorList>
            <person name="Spang A."/>
            <person name="Saw J.H."/>
            <person name="Jorgensen S.L."/>
            <person name="Zaremba-Niedzwiedzka K."/>
            <person name="Martijn J."/>
            <person name="Lind A.E."/>
            <person name="van Eijk R."/>
            <person name="Schleper C."/>
            <person name="Guy L."/>
            <person name="Ettema T.J."/>
        </authorList>
    </citation>
    <scope>NUCLEOTIDE SEQUENCE</scope>
</reference>
<name>A0A0F9PD00_9ZZZZ</name>
<dbReference type="CDD" id="cd00761">
    <property type="entry name" value="Glyco_tranf_GTA_type"/>
    <property type="match status" value="1"/>
</dbReference>
<dbReference type="InterPro" id="IPR001173">
    <property type="entry name" value="Glyco_trans_2-like"/>
</dbReference>
<gene>
    <name evidence="2" type="ORF">LCGC14_0841470</name>
</gene>
<evidence type="ECO:0000313" key="2">
    <source>
        <dbReference type="EMBL" id="KKN29700.1"/>
    </source>
</evidence>
<dbReference type="SUPFAM" id="SSF53448">
    <property type="entry name" value="Nucleotide-diphospho-sugar transferases"/>
    <property type="match status" value="1"/>
</dbReference>
<dbReference type="EMBL" id="LAZR01002465">
    <property type="protein sequence ID" value="KKN29700.1"/>
    <property type="molecule type" value="Genomic_DNA"/>
</dbReference>
<dbReference type="AlphaFoldDB" id="A0A0F9PD00"/>
<organism evidence="2">
    <name type="scientific">marine sediment metagenome</name>
    <dbReference type="NCBI Taxonomy" id="412755"/>
    <lineage>
        <taxon>unclassified sequences</taxon>
        <taxon>metagenomes</taxon>
        <taxon>ecological metagenomes</taxon>
    </lineage>
</organism>
<dbReference type="Gene3D" id="3.90.550.10">
    <property type="entry name" value="Spore Coat Polysaccharide Biosynthesis Protein SpsA, Chain A"/>
    <property type="match status" value="1"/>
</dbReference>
<protein>
    <recommendedName>
        <fullName evidence="1">Glycosyltransferase 2-like domain-containing protein</fullName>
    </recommendedName>
</protein>
<dbReference type="Pfam" id="PF00535">
    <property type="entry name" value="Glycos_transf_2"/>
    <property type="match status" value="1"/>
</dbReference>
<feature type="domain" description="Glycosyltransferase 2-like" evidence="1">
    <location>
        <begin position="17"/>
        <end position="124"/>
    </location>
</feature>
<evidence type="ECO:0000259" key="1">
    <source>
        <dbReference type="Pfam" id="PF00535"/>
    </source>
</evidence>
<sequence>MTRIAVVVPVGPLDHHQHYLRDCLSSIRAQSRAADVVVLVDDMADFSSSWSRLLSSDTDVVRYEAPWRLGVAAAFNAGVATAFSEGADLAVMLGADDSLMPDALEAIEARFEETDRATGYYWMGVRYSDGREDQFLPCHAAAVTPRLWQFTGGFSPAMGLWAPDAAFVSVLLVHAPELLIGVAIDREADGRSLYWHRIHEAQETADGVFWAQSGIGNAIRNHLTGSFKPAEGWGRYR</sequence>
<dbReference type="InterPro" id="IPR029044">
    <property type="entry name" value="Nucleotide-diphossugar_trans"/>
</dbReference>